<keyword evidence="2" id="KW-0732">Signal</keyword>
<feature type="signal peptide" evidence="2">
    <location>
        <begin position="1"/>
        <end position="25"/>
    </location>
</feature>
<name>A0ABU8XHN3_9BURK</name>
<protein>
    <submittedName>
        <fullName evidence="3">Tripartite tricarboxylate transporter substrate binding protein</fullName>
    </submittedName>
</protein>
<dbReference type="Proteomes" id="UP001367030">
    <property type="component" value="Unassembled WGS sequence"/>
</dbReference>
<evidence type="ECO:0000256" key="1">
    <source>
        <dbReference type="ARBA" id="ARBA00006987"/>
    </source>
</evidence>
<dbReference type="RefSeq" id="WP_340339165.1">
    <property type="nucleotide sequence ID" value="NZ_JBBKZS010000024.1"/>
</dbReference>
<dbReference type="PANTHER" id="PTHR42928:SF5">
    <property type="entry name" value="BLR1237 PROTEIN"/>
    <property type="match status" value="1"/>
</dbReference>
<gene>
    <name evidence="3" type="ORF">WKW79_31425</name>
</gene>
<proteinExistence type="inferred from homology"/>
<sequence length="325" mass="34434">MINRRMILGALGAAPLAAATLYARAQGYPSKPIRIVVPLPPGSPPDVLARVVAERLQDAWKQPVIVENRPGATGMIGMEAVAKSAPDGYTVGVMFLTHTVLPALFGKVSYDTNKDLVPIANLAWIYNVLVVPTSVPARSAKELADLAHAQPGQLTYGSGGNGSPAHLVGESFKQATKADMLHVPYKGPAEAVQALLGGQISAMFATTSVAVPLVNAGKLRALAVTSPTRLAALPSVPTMAESGVPGFDLREWEGMVAPAGTPRDIVSKWNEELARIMRLPAVRERLSDLAMEAAPPNSSEQFASLVHDELQRWTRFVKATGLKAD</sequence>
<dbReference type="EMBL" id="JBBKZS010000024">
    <property type="protein sequence ID" value="MEJ8859119.1"/>
    <property type="molecule type" value="Genomic_DNA"/>
</dbReference>
<reference evidence="3 4" key="1">
    <citation type="submission" date="2024-03" db="EMBL/GenBank/DDBJ databases">
        <title>Novel species of the genus Variovorax.</title>
        <authorList>
            <person name="Liu Q."/>
            <person name="Xin Y.-H."/>
        </authorList>
    </citation>
    <scope>NUCLEOTIDE SEQUENCE [LARGE SCALE GENOMIC DNA]</scope>
    <source>
        <strain evidence="3 4">KACC 18901</strain>
    </source>
</reference>
<evidence type="ECO:0000313" key="3">
    <source>
        <dbReference type="EMBL" id="MEJ8859119.1"/>
    </source>
</evidence>
<dbReference type="PIRSF" id="PIRSF017082">
    <property type="entry name" value="YflP"/>
    <property type="match status" value="1"/>
</dbReference>
<accession>A0ABU8XHN3</accession>
<dbReference type="Gene3D" id="3.40.190.150">
    <property type="entry name" value="Bordetella uptake gene, domain 1"/>
    <property type="match status" value="1"/>
</dbReference>
<feature type="chain" id="PRO_5046238026" evidence="2">
    <location>
        <begin position="26"/>
        <end position="325"/>
    </location>
</feature>
<comment type="similarity">
    <text evidence="1">Belongs to the UPF0065 (bug) family.</text>
</comment>
<evidence type="ECO:0000256" key="2">
    <source>
        <dbReference type="SAM" id="SignalP"/>
    </source>
</evidence>
<dbReference type="PANTHER" id="PTHR42928">
    <property type="entry name" value="TRICARBOXYLATE-BINDING PROTEIN"/>
    <property type="match status" value="1"/>
</dbReference>
<organism evidence="3 4">
    <name type="scientific">Variovorax robiniae</name>
    <dbReference type="NCBI Taxonomy" id="1836199"/>
    <lineage>
        <taxon>Bacteria</taxon>
        <taxon>Pseudomonadati</taxon>
        <taxon>Pseudomonadota</taxon>
        <taxon>Betaproteobacteria</taxon>
        <taxon>Burkholderiales</taxon>
        <taxon>Comamonadaceae</taxon>
        <taxon>Variovorax</taxon>
    </lineage>
</organism>
<dbReference type="InterPro" id="IPR042100">
    <property type="entry name" value="Bug_dom1"/>
</dbReference>
<comment type="caution">
    <text evidence="3">The sequence shown here is derived from an EMBL/GenBank/DDBJ whole genome shotgun (WGS) entry which is preliminary data.</text>
</comment>
<dbReference type="CDD" id="cd13578">
    <property type="entry name" value="PBP2_Bug27"/>
    <property type="match status" value="1"/>
</dbReference>
<dbReference type="InterPro" id="IPR005064">
    <property type="entry name" value="BUG"/>
</dbReference>
<dbReference type="SUPFAM" id="SSF53850">
    <property type="entry name" value="Periplasmic binding protein-like II"/>
    <property type="match status" value="1"/>
</dbReference>
<dbReference type="Pfam" id="PF03401">
    <property type="entry name" value="TctC"/>
    <property type="match status" value="1"/>
</dbReference>
<dbReference type="Gene3D" id="3.40.190.10">
    <property type="entry name" value="Periplasmic binding protein-like II"/>
    <property type="match status" value="1"/>
</dbReference>
<evidence type="ECO:0000313" key="4">
    <source>
        <dbReference type="Proteomes" id="UP001367030"/>
    </source>
</evidence>
<keyword evidence="4" id="KW-1185">Reference proteome</keyword>